<dbReference type="PANTHER" id="PTHR30575">
    <property type="entry name" value="PEPTIDASE M20"/>
    <property type="match status" value="1"/>
</dbReference>
<name>A0A6I3SCW2_9BURK</name>
<dbReference type="PANTHER" id="PTHR30575:SF3">
    <property type="entry name" value="PEPTIDASE M20 DIMERISATION DOMAIN-CONTAINING PROTEIN"/>
    <property type="match status" value="1"/>
</dbReference>
<sequence length="422" mass="45843">MDYIKNAVKLRRELHQIPELGWGEFCTTAKILETIEPLGWKTFVGVEQIGLDAVMGRPEDFVEKSKKRALEEGVDPTLIERMHGYTGTIAELDTGRPGPVTALRFDIDCVGVEETDLKDHLPNKENFRSRHAGVMHSCGHDGHTAVGLTMAQWIVDHKDQLCGRIKLIFQPAEEGVRGGAAQAASGLLDDVNNLLGAHLAMMCPTGEVCVYPEGVLCTTKLDVRFKGRPAHPTMSPHLGRNALACACTCVSELLGMARHGKGLGCINVGMMQAGEGRNVIPVHAQVQLEVRGETAEINDFMVDQANRIVKGTALAYDVDYEVEKVGEAGELNNDPELASLVTEVAGSLPSCERVVQHKKLGCSEDFTMLATRVKAAGGKSEFFVVGADRTAAHHQREFDFDEKGLETAFGIFKGCVLKLNGI</sequence>
<comment type="cofactor">
    <cofactor evidence="2">
        <name>Mn(2+)</name>
        <dbReference type="ChEBI" id="CHEBI:29035"/>
    </cofactor>
    <text evidence="2">The Mn(2+) ion enhances activity.</text>
</comment>
<dbReference type="NCBIfam" id="TIGR01891">
    <property type="entry name" value="amidohydrolases"/>
    <property type="match status" value="1"/>
</dbReference>
<evidence type="ECO:0000256" key="1">
    <source>
        <dbReference type="ARBA" id="ARBA00022801"/>
    </source>
</evidence>
<reference evidence="4 5" key="1">
    <citation type="journal article" date="2019" name="Nat. Med.">
        <title>A library of human gut bacterial isolates paired with longitudinal multiomics data enables mechanistic microbiome research.</title>
        <authorList>
            <person name="Poyet M."/>
            <person name="Groussin M."/>
            <person name="Gibbons S.M."/>
            <person name="Avila-Pacheco J."/>
            <person name="Jiang X."/>
            <person name="Kearney S.M."/>
            <person name="Perrotta A.R."/>
            <person name="Berdy B."/>
            <person name="Zhao S."/>
            <person name="Lieberman T.D."/>
            <person name="Swanson P.K."/>
            <person name="Smith M."/>
            <person name="Roesemann S."/>
            <person name="Alexander J.E."/>
            <person name="Rich S.A."/>
            <person name="Livny J."/>
            <person name="Vlamakis H."/>
            <person name="Clish C."/>
            <person name="Bullock K."/>
            <person name="Deik A."/>
            <person name="Scott J."/>
            <person name="Pierce K.A."/>
            <person name="Xavier R.J."/>
            <person name="Alm E.J."/>
        </authorList>
    </citation>
    <scope>NUCLEOTIDE SEQUENCE [LARGE SCALE GENOMIC DNA]</scope>
    <source>
        <strain evidence="4 5">BIOML-A2</strain>
    </source>
</reference>
<dbReference type="GO" id="GO:0016805">
    <property type="term" value="F:dipeptidase activity"/>
    <property type="evidence" value="ECO:0007669"/>
    <property type="project" value="TreeGrafter"/>
</dbReference>
<dbReference type="InterPro" id="IPR036264">
    <property type="entry name" value="Bact_exopeptidase_dim_dom"/>
</dbReference>
<dbReference type="InterPro" id="IPR052030">
    <property type="entry name" value="Peptidase_M20/M20A_hydrolases"/>
</dbReference>
<gene>
    <name evidence="4" type="ORF">GMD42_11350</name>
</gene>
<feature type="binding site" evidence="2">
    <location>
        <position position="138"/>
    </location>
    <ligand>
        <name>Mn(2+)</name>
        <dbReference type="ChEBI" id="CHEBI:29035"/>
        <label>2</label>
    </ligand>
</feature>
<feature type="binding site" evidence="2">
    <location>
        <position position="174"/>
    </location>
    <ligand>
        <name>Mn(2+)</name>
        <dbReference type="ChEBI" id="CHEBI:29035"/>
        <label>2</label>
    </ligand>
</feature>
<dbReference type="InterPro" id="IPR017439">
    <property type="entry name" value="Amidohydrolase"/>
</dbReference>
<feature type="binding site" evidence="2">
    <location>
        <position position="140"/>
    </location>
    <ligand>
        <name>Mn(2+)</name>
        <dbReference type="ChEBI" id="CHEBI:29035"/>
        <label>2</label>
    </ligand>
</feature>
<dbReference type="GO" id="GO:0046657">
    <property type="term" value="P:folic acid catabolic process"/>
    <property type="evidence" value="ECO:0007669"/>
    <property type="project" value="TreeGrafter"/>
</dbReference>
<dbReference type="GO" id="GO:0005737">
    <property type="term" value="C:cytoplasm"/>
    <property type="evidence" value="ECO:0007669"/>
    <property type="project" value="TreeGrafter"/>
</dbReference>
<dbReference type="SUPFAM" id="SSF53187">
    <property type="entry name" value="Zn-dependent exopeptidases"/>
    <property type="match status" value="1"/>
</dbReference>
<evidence type="ECO:0000259" key="3">
    <source>
        <dbReference type="Pfam" id="PF07687"/>
    </source>
</evidence>
<proteinExistence type="predicted"/>
<dbReference type="InterPro" id="IPR002933">
    <property type="entry name" value="Peptidase_M20"/>
</dbReference>
<comment type="caution">
    <text evidence="4">The sequence shown here is derived from an EMBL/GenBank/DDBJ whole genome shotgun (WGS) entry which is preliminary data.</text>
</comment>
<dbReference type="GO" id="GO:0046872">
    <property type="term" value="F:metal ion binding"/>
    <property type="evidence" value="ECO:0007669"/>
    <property type="project" value="UniProtKB-KW"/>
</dbReference>
<dbReference type="Proteomes" id="UP000462362">
    <property type="component" value="Unassembled WGS sequence"/>
</dbReference>
<dbReference type="Pfam" id="PF01546">
    <property type="entry name" value="Peptidase_M20"/>
    <property type="match status" value="1"/>
</dbReference>
<keyword evidence="2" id="KW-0479">Metal-binding</keyword>
<dbReference type="EMBL" id="WNCL01000051">
    <property type="protein sequence ID" value="MTU44182.1"/>
    <property type="molecule type" value="Genomic_DNA"/>
</dbReference>
<dbReference type="RefSeq" id="WP_155168317.1">
    <property type="nucleotide sequence ID" value="NZ_WNCA01000048.1"/>
</dbReference>
<dbReference type="Gene3D" id="3.40.630.10">
    <property type="entry name" value="Zn peptidases"/>
    <property type="match status" value="2"/>
</dbReference>
<dbReference type="AlphaFoldDB" id="A0A6I3SCW2"/>
<feature type="binding site" evidence="2">
    <location>
        <position position="394"/>
    </location>
    <ligand>
        <name>Mn(2+)</name>
        <dbReference type="ChEBI" id="CHEBI:29035"/>
        <label>2</label>
    </ligand>
</feature>
<keyword evidence="1 4" id="KW-0378">Hydrolase</keyword>
<dbReference type="SUPFAM" id="SSF55031">
    <property type="entry name" value="Bacterial exopeptidase dimerisation domain"/>
    <property type="match status" value="1"/>
</dbReference>
<dbReference type="PIRSF" id="PIRSF005962">
    <property type="entry name" value="Pept_M20D_amidohydro"/>
    <property type="match status" value="1"/>
</dbReference>
<dbReference type="GO" id="GO:0071713">
    <property type="term" value="F:para-aminobenzoyl-glutamate hydrolase activity"/>
    <property type="evidence" value="ECO:0007669"/>
    <property type="project" value="TreeGrafter"/>
</dbReference>
<dbReference type="Pfam" id="PF07687">
    <property type="entry name" value="M20_dimer"/>
    <property type="match status" value="1"/>
</dbReference>
<keyword evidence="2" id="KW-0464">Manganese</keyword>
<feature type="binding site" evidence="2">
    <location>
        <position position="198"/>
    </location>
    <ligand>
        <name>Mn(2+)</name>
        <dbReference type="ChEBI" id="CHEBI:29035"/>
        <label>2</label>
    </ligand>
</feature>
<evidence type="ECO:0000313" key="5">
    <source>
        <dbReference type="Proteomes" id="UP000462362"/>
    </source>
</evidence>
<accession>A0A6I3SCW2</accession>
<evidence type="ECO:0000313" key="4">
    <source>
        <dbReference type="EMBL" id="MTU44182.1"/>
    </source>
</evidence>
<protein>
    <submittedName>
        <fullName evidence="4">Amidohydrolase</fullName>
    </submittedName>
</protein>
<organism evidence="4 5">
    <name type="scientific">Parasutterella excrementihominis</name>
    <dbReference type="NCBI Taxonomy" id="487175"/>
    <lineage>
        <taxon>Bacteria</taxon>
        <taxon>Pseudomonadati</taxon>
        <taxon>Pseudomonadota</taxon>
        <taxon>Betaproteobacteria</taxon>
        <taxon>Burkholderiales</taxon>
        <taxon>Sutterellaceae</taxon>
        <taxon>Parasutterella</taxon>
    </lineage>
</organism>
<dbReference type="InterPro" id="IPR011650">
    <property type="entry name" value="Peptidase_M20_dimer"/>
</dbReference>
<evidence type="ECO:0000256" key="2">
    <source>
        <dbReference type="PIRSR" id="PIRSR005962-1"/>
    </source>
</evidence>
<feature type="domain" description="Peptidase M20 dimerisation" evidence="3">
    <location>
        <begin position="222"/>
        <end position="314"/>
    </location>
</feature>